<accession>A0ABW0Y378</accession>
<feature type="compositionally biased region" description="Pro residues" evidence="1">
    <location>
        <begin position="34"/>
        <end position="45"/>
    </location>
</feature>
<dbReference type="PROSITE" id="PS51257">
    <property type="entry name" value="PROKAR_LIPOPROTEIN"/>
    <property type="match status" value="1"/>
</dbReference>
<reference evidence="5" key="1">
    <citation type="journal article" date="2019" name="Int. J. Syst. Evol. Microbiol.">
        <title>The Global Catalogue of Microorganisms (GCM) 10K type strain sequencing project: providing services to taxonomists for standard genome sequencing and annotation.</title>
        <authorList>
            <consortium name="The Broad Institute Genomics Platform"/>
            <consortium name="The Broad Institute Genome Sequencing Center for Infectious Disease"/>
            <person name="Wu L."/>
            <person name="Ma J."/>
        </authorList>
    </citation>
    <scope>NUCLEOTIDE SEQUENCE [LARGE SCALE GENOMIC DNA]</scope>
    <source>
        <strain evidence="5">JCM 13852</strain>
    </source>
</reference>
<dbReference type="Gene3D" id="3.30.10.20">
    <property type="match status" value="1"/>
</dbReference>
<feature type="signal peptide" evidence="2">
    <location>
        <begin position="1"/>
        <end position="24"/>
    </location>
</feature>
<dbReference type="CDD" id="cd06577">
    <property type="entry name" value="PASTA_pknB"/>
    <property type="match status" value="1"/>
</dbReference>
<feature type="compositionally biased region" description="Low complexity" evidence="1">
    <location>
        <begin position="21"/>
        <end position="30"/>
    </location>
</feature>
<feature type="domain" description="PASTA" evidence="3">
    <location>
        <begin position="156"/>
        <end position="216"/>
    </location>
</feature>
<keyword evidence="2" id="KW-0732">Signal</keyword>
<evidence type="ECO:0000259" key="3">
    <source>
        <dbReference type="Pfam" id="PF03793"/>
    </source>
</evidence>
<dbReference type="InterPro" id="IPR005543">
    <property type="entry name" value="PASTA_dom"/>
</dbReference>
<feature type="chain" id="PRO_5046439249" evidence="2">
    <location>
        <begin position="25"/>
        <end position="225"/>
    </location>
</feature>
<proteinExistence type="predicted"/>
<dbReference type="Pfam" id="PF03793">
    <property type="entry name" value="PASTA"/>
    <property type="match status" value="1"/>
</dbReference>
<organism evidence="4 5">
    <name type="scientific">Streptomyces incanus</name>
    <dbReference type="NCBI Taxonomy" id="887453"/>
    <lineage>
        <taxon>Bacteria</taxon>
        <taxon>Bacillati</taxon>
        <taxon>Actinomycetota</taxon>
        <taxon>Actinomycetes</taxon>
        <taxon>Kitasatosporales</taxon>
        <taxon>Streptomycetaceae</taxon>
        <taxon>Streptomyces</taxon>
    </lineage>
</organism>
<dbReference type="RefSeq" id="WP_381219769.1">
    <property type="nucleotide sequence ID" value="NZ_JBHSPC010000156.1"/>
</dbReference>
<evidence type="ECO:0000313" key="5">
    <source>
        <dbReference type="Proteomes" id="UP001596183"/>
    </source>
</evidence>
<evidence type="ECO:0000256" key="1">
    <source>
        <dbReference type="SAM" id="MobiDB-lite"/>
    </source>
</evidence>
<dbReference type="EMBL" id="JBHSPC010000156">
    <property type="protein sequence ID" value="MFC5675181.1"/>
    <property type="molecule type" value="Genomic_DNA"/>
</dbReference>
<comment type="caution">
    <text evidence="4">The sequence shown here is derived from an EMBL/GenBank/DDBJ whole genome shotgun (WGS) entry which is preliminary data.</text>
</comment>
<keyword evidence="5" id="KW-1185">Reference proteome</keyword>
<dbReference type="Proteomes" id="UP001596183">
    <property type="component" value="Unassembled WGS sequence"/>
</dbReference>
<evidence type="ECO:0000256" key="2">
    <source>
        <dbReference type="SAM" id="SignalP"/>
    </source>
</evidence>
<evidence type="ECO:0000313" key="4">
    <source>
        <dbReference type="EMBL" id="MFC5675181.1"/>
    </source>
</evidence>
<gene>
    <name evidence="4" type="ORF">ACFP2V_35530</name>
</gene>
<sequence length="225" mass="23182">MRTTRTSAAAVLLLAALTACGPTADTGTDAKPADPTPAAPSPTAPAPKSSDTRADEAAQEPSTAAETTAKLPEMVGKGLQSAQDEAQAVGFYHLTSHDALGRGRNQILDRSWKVCSQTPTPGKHSTDTKIDFGTVKLEETCPAGGEQGEPEKAGSTMPNFVGKSVKVARQALDASTSITVDDVSGQDRMVLLESNWQVCSTDPAAGAKLDGQPVTIGAVKFGESC</sequence>
<protein>
    <submittedName>
        <fullName evidence="4">PASTA domain-containing protein</fullName>
    </submittedName>
</protein>
<feature type="region of interest" description="Disordered" evidence="1">
    <location>
        <begin position="21"/>
        <end position="70"/>
    </location>
</feature>
<name>A0ABW0Y378_9ACTN</name>